<accession>A2DKN1</accession>
<keyword evidence="2" id="KW-1185">Reference proteome</keyword>
<reference evidence="1" key="2">
    <citation type="journal article" date="2007" name="Science">
        <title>Draft genome sequence of the sexually transmitted pathogen Trichomonas vaginalis.</title>
        <authorList>
            <person name="Carlton J.M."/>
            <person name="Hirt R.P."/>
            <person name="Silva J.C."/>
            <person name="Delcher A.L."/>
            <person name="Schatz M."/>
            <person name="Zhao Q."/>
            <person name="Wortman J.R."/>
            <person name="Bidwell S.L."/>
            <person name="Alsmark U.C.M."/>
            <person name="Besteiro S."/>
            <person name="Sicheritz-Ponten T."/>
            <person name="Noel C.J."/>
            <person name="Dacks J.B."/>
            <person name="Foster P.G."/>
            <person name="Simillion C."/>
            <person name="Van de Peer Y."/>
            <person name="Miranda-Saavedra D."/>
            <person name="Barton G.J."/>
            <person name="Westrop G.D."/>
            <person name="Mueller S."/>
            <person name="Dessi D."/>
            <person name="Fiori P.L."/>
            <person name="Ren Q."/>
            <person name="Paulsen I."/>
            <person name="Zhang H."/>
            <person name="Bastida-Corcuera F.D."/>
            <person name="Simoes-Barbosa A."/>
            <person name="Brown M.T."/>
            <person name="Hayes R.D."/>
            <person name="Mukherjee M."/>
            <person name="Okumura C.Y."/>
            <person name="Schneider R."/>
            <person name="Smith A.J."/>
            <person name="Vanacova S."/>
            <person name="Villalvazo M."/>
            <person name="Haas B.J."/>
            <person name="Pertea M."/>
            <person name="Feldblyum T.V."/>
            <person name="Utterback T.R."/>
            <person name="Shu C.L."/>
            <person name="Osoegawa K."/>
            <person name="de Jong P.J."/>
            <person name="Hrdy I."/>
            <person name="Horvathova L."/>
            <person name="Zubacova Z."/>
            <person name="Dolezal P."/>
            <person name="Malik S.B."/>
            <person name="Logsdon J.M. Jr."/>
            <person name="Henze K."/>
            <person name="Gupta A."/>
            <person name="Wang C.C."/>
            <person name="Dunne R.L."/>
            <person name="Upcroft J.A."/>
            <person name="Upcroft P."/>
            <person name="White O."/>
            <person name="Salzberg S.L."/>
            <person name="Tang P."/>
            <person name="Chiu C.-H."/>
            <person name="Lee Y.-S."/>
            <person name="Embley T.M."/>
            <person name="Coombs G.H."/>
            <person name="Mottram J.C."/>
            <person name="Tachezy J."/>
            <person name="Fraser-Liggett C.M."/>
            <person name="Johnson P.J."/>
        </authorList>
    </citation>
    <scope>NUCLEOTIDE SEQUENCE [LARGE SCALE GENOMIC DNA]</scope>
    <source>
        <strain evidence="1">G3</strain>
    </source>
</reference>
<dbReference type="VEuPathDB" id="TrichDB:TVAG_246930"/>
<dbReference type="EMBL" id="DS113212">
    <property type="protein sequence ID" value="EAY19014.1"/>
    <property type="molecule type" value="Genomic_DNA"/>
</dbReference>
<dbReference type="Proteomes" id="UP000001542">
    <property type="component" value="Unassembled WGS sequence"/>
</dbReference>
<dbReference type="VEuPathDB" id="TrichDB:TVAGG3_0561050"/>
<evidence type="ECO:0000313" key="2">
    <source>
        <dbReference type="Proteomes" id="UP000001542"/>
    </source>
</evidence>
<reference evidence="1" key="1">
    <citation type="submission" date="2006-10" db="EMBL/GenBank/DDBJ databases">
        <authorList>
            <person name="Amadeo P."/>
            <person name="Zhao Q."/>
            <person name="Wortman J."/>
            <person name="Fraser-Liggett C."/>
            <person name="Carlton J."/>
        </authorList>
    </citation>
    <scope>NUCLEOTIDE SEQUENCE</scope>
    <source>
        <strain evidence="1">G3</strain>
    </source>
</reference>
<dbReference type="KEGG" id="tva:5464534"/>
<dbReference type="InParanoid" id="A2DKN1"/>
<evidence type="ECO:0000313" key="1">
    <source>
        <dbReference type="EMBL" id="EAY19014.1"/>
    </source>
</evidence>
<protein>
    <submittedName>
        <fullName evidence="1">Uncharacterized protein</fullName>
    </submittedName>
</protein>
<organism evidence="1 2">
    <name type="scientific">Trichomonas vaginalis (strain ATCC PRA-98 / G3)</name>
    <dbReference type="NCBI Taxonomy" id="412133"/>
    <lineage>
        <taxon>Eukaryota</taxon>
        <taxon>Metamonada</taxon>
        <taxon>Parabasalia</taxon>
        <taxon>Trichomonadida</taxon>
        <taxon>Trichomonadidae</taxon>
        <taxon>Trichomonas</taxon>
    </lineage>
</organism>
<proteinExistence type="predicted"/>
<dbReference type="RefSeq" id="XP_001580000.1">
    <property type="nucleotide sequence ID" value="XM_001579950.1"/>
</dbReference>
<name>A2DKN1_TRIV3</name>
<dbReference type="AlphaFoldDB" id="A2DKN1"/>
<sequence length="710" mass="82938">MALLSDGSEDVHLAENPEETCSVKDIPITTSEMDQQMKICFEQIQKIRSKTGVLQRFSILCQIYPKLANGKNQNYEFNYLLQQNPDLSSDCILPQHVQFISKLYEFITYSPDDLTKIVINANNIFSKEDFVIFTWSVLPSLFGYFTFAEHCYLAYQFFTVFTTSTHSKLLSREILTPFFRCPATYLFHESIFRDVIAFFCNDARLSARNFSKYEQEYAQLFFNSFINHMSKLPVSHFNLIRFMRKINWSSKEIRQFLIEDCCIPMISTLLKASPFSYTLPMFEAFVKLIPPDFDQKLDLNIFKVQSVYEIPSGFFGFNHSYIEFIASPNDATMLVKASNVIKLPKLISMIMSPKYTESTLTVPIWFKIFPKRIFQVDSRNLRNVIFPSSELVETKVQNIPIFDRWWRRLESEASDSNTSVLKLLYENPYKNYLKEEDSGMKFEDYIQIHELNSMKARAIRFEQFLALELSLKSVKKYNHQVKDFSNCEIFMISRNIFTDLFNSIKKPKVIVHFNYDNFLSLFSVSYQSAQFAYALKYQNYIETLNKSYRTRASNIEKMWLKMLESVEYNKLPKCLQVTPQTKALIINKAYISASSSLNVISQIPFSMQFFVIIECLKHLEIVSGNDDKNFVELVIHAIRSCISPGIIVSLLFLSGALMNRQDFLAVTPKYELTLWYTLMEGLHNFIGSNSELERSFYQLHDDVNMLFSDL</sequence>
<gene>
    <name evidence="1" type="ORF">TVAG_246930</name>
</gene>